<dbReference type="Proteomes" id="UP000662747">
    <property type="component" value="Chromosome"/>
</dbReference>
<evidence type="ECO:0000313" key="3">
    <source>
        <dbReference type="Proteomes" id="UP000662747"/>
    </source>
</evidence>
<name>A0ABX7NJ29_9BACT</name>
<dbReference type="EMBL" id="CP071090">
    <property type="protein sequence ID" value="QSQ18824.1"/>
    <property type="molecule type" value="Genomic_DNA"/>
</dbReference>
<organism evidence="2 3">
    <name type="scientific">Pyxidicoccus parkwayensis</name>
    <dbReference type="NCBI Taxonomy" id="2813578"/>
    <lineage>
        <taxon>Bacteria</taxon>
        <taxon>Pseudomonadati</taxon>
        <taxon>Myxococcota</taxon>
        <taxon>Myxococcia</taxon>
        <taxon>Myxococcales</taxon>
        <taxon>Cystobacterineae</taxon>
        <taxon>Myxococcaceae</taxon>
        <taxon>Pyxidicoccus</taxon>
    </lineage>
</organism>
<dbReference type="Gene3D" id="3.40.1580.10">
    <property type="entry name" value="SMI1/KNR4-like"/>
    <property type="match status" value="1"/>
</dbReference>
<proteinExistence type="predicted"/>
<protein>
    <submittedName>
        <fullName evidence="2">SMI1/KNR4 family protein</fullName>
    </submittedName>
</protein>
<keyword evidence="3" id="KW-1185">Reference proteome</keyword>
<reference evidence="2 3" key="1">
    <citation type="submission" date="2021-02" db="EMBL/GenBank/DDBJ databases">
        <title>De Novo genome assembly of isolated myxobacteria.</title>
        <authorList>
            <person name="Stevens D.C."/>
        </authorList>
    </citation>
    <scope>NUCLEOTIDE SEQUENCE [LARGE SCALE GENOMIC DNA]</scope>
    <source>
        <strain evidence="3">SCPEA02</strain>
    </source>
</reference>
<dbReference type="InterPro" id="IPR037883">
    <property type="entry name" value="Knr4/Smi1-like_sf"/>
</dbReference>
<evidence type="ECO:0000259" key="1">
    <source>
        <dbReference type="Pfam" id="PF09346"/>
    </source>
</evidence>
<dbReference type="Pfam" id="PF09346">
    <property type="entry name" value="SMI1_KNR4"/>
    <property type="match status" value="1"/>
</dbReference>
<dbReference type="SUPFAM" id="SSF160631">
    <property type="entry name" value="SMI1/KNR4-like"/>
    <property type="match status" value="1"/>
</dbReference>
<accession>A0ABX7NJ29</accession>
<dbReference type="InterPro" id="IPR018958">
    <property type="entry name" value="Knr4/Smi1-like_dom"/>
</dbReference>
<evidence type="ECO:0000313" key="2">
    <source>
        <dbReference type="EMBL" id="QSQ18824.1"/>
    </source>
</evidence>
<gene>
    <name evidence="2" type="ORF">JY651_26055</name>
</gene>
<feature type="domain" description="Knr4/Smi1-like" evidence="1">
    <location>
        <begin position="99"/>
        <end position="232"/>
    </location>
</feature>
<dbReference type="RefSeq" id="WP_206720412.1">
    <property type="nucleotide sequence ID" value="NZ_CP071090.1"/>
</dbReference>
<sequence>MGGKQKPPALGGLAAAFQKAGLATKEQAERVEAEKQARDQDAYRASLGLRGPAVVGAGSYREQIASINAWFADLLRREPGFAAHVPDGRTLAVSIEGAPATSSEVSAAERALGFALPPSFAAFLLEVGSVSFLGPWNDTTTPVTRLVAASASLDADVALTSERFVHAVKQSGVTLDPNVPRRLLHVSDDRNGEAVFALCSQRDASGEAPVFMRFHDEPDALYDASADFRQWVSVRLARLEDELQEWLTREARR</sequence>